<evidence type="ECO:0000313" key="3">
    <source>
        <dbReference type="Proteomes" id="UP000561681"/>
    </source>
</evidence>
<keyword evidence="1" id="KW-0732">Signal</keyword>
<sequence>MKTLFFKNMLPAGVIALALAGAFATTSMQSASKKSSVSYRQGFNALANGKCGNIAVDCDDDPINPLCHISGTTGPLAYDNQSNNCVIPLYKPVN</sequence>
<protein>
    <submittedName>
        <fullName evidence="2">Uncharacterized protein</fullName>
    </submittedName>
</protein>
<proteinExistence type="predicted"/>
<comment type="caution">
    <text evidence="2">The sequence shown here is derived from an EMBL/GenBank/DDBJ whole genome shotgun (WGS) entry which is preliminary data.</text>
</comment>
<dbReference type="RefSeq" id="WP_184167895.1">
    <property type="nucleotide sequence ID" value="NZ_JACHLD010000011.1"/>
</dbReference>
<dbReference type="AlphaFoldDB" id="A0A7W7NAI7"/>
<gene>
    <name evidence="2" type="ORF">HNP37_004656</name>
</gene>
<dbReference type="EMBL" id="JACHLD010000011">
    <property type="protein sequence ID" value="MBB4804559.1"/>
    <property type="molecule type" value="Genomic_DNA"/>
</dbReference>
<feature type="signal peptide" evidence="1">
    <location>
        <begin position="1"/>
        <end position="24"/>
    </location>
</feature>
<keyword evidence="3" id="KW-1185">Reference proteome</keyword>
<reference evidence="2 3" key="1">
    <citation type="submission" date="2020-08" db="EMBL/GenBank/DDBJ databases">
        <title>Functional genomics of gut bacteria from endangered species of beetles.</title>
        <authorList>
            <person name="Carlos-Shanley C."/>
        </authorList>
    </citation>
    <scope>NUCLEOTIDE SEQUENCE [LARGE SCALE GENOMIC DNA]</scope>
    <source>
        <strain evidence="2 3">S00142</strain>
    </source>
</reference>
<evidence type="ECO:0000313" key="2">
    <source>
        <dbReference type="EMBL" id="MBB4804559.1"/>
    </source>
</evidence>
<dbReference type="Proteomes" id="UP000561681">
    <property type="component" value="Unassembled WGS sequence"/>
</dbReference>
<feature type="chain" id="PRO_5030557147" evidence="1">
    <location>
        <begin position="25"/>
        <end position="94"/>
    </location>
</feature>
<organism evidence="2 3">
    <name type="scientific">Flavobacterium nitrogenifigens</name>
    <dbReference type="NCBI Taxonomy" id="1617283"/>
    <lineage>
        <taxon>Bacteria</taxon>
        <taxon>Pseudomonadati</taxon>
        <taxon>Bacteroidota</taxon>
        <taxon>Flavobacteriia</taxon>
        <taxon>Flavobacteriales</taxon>
        <taxon>Flavobacteriaceae</taxon>
        <taxon>Flavobacterium</taxon>
    </lineage>
</organism>
<dbReference type="InterPro" id="IPR045391">
    <property type="entry name" value="DUF6520"/>
</dbReference>
<accession>A0A7W7NAI7</accession>
<dbReference type="Pfam" id="PF20130">
    <property type="entry name" value="DUF6520"/>
    <property type="match status" value="1"/>
</dbReference>
<evidence type="ECO:0000256" key="1">
    <source>
        <dbReference type="SAM" id="SignalP"/>
    </source>
</evidence>
<name>A0A7W7NAI7_9FLAO</name>